<keyword evidence="2" id="KW-0812">Transmembrane</keyword>
<dbReference type="InterPro" id="IPR038522">
    <property type="entry name" value="T4/T6SS_DotU_sf"/>
</dbReference>
<reference evidence="4 5" key="1">
    <citation type="submission" date="2017-01" db="EMBL/GenBank/DDBJ databases">
        <title>Novel large sulfur bacteria in the metagenomes of groundwater-fed chemosynthetic microbial mats in the Lake Huron basin.</title>
        <authorList>
            <person name="Sharrar A.M."/>
            <person name="Flood B.E."/>
            <person name="Bailey J.V."/>
            <person name="Jones D.S."/>
            <person name="Biddanda B."/>
            <person name="Ruberg S.A."/>
            <person name="Marcus D.N."/>
            <person name="Dick G.J."/>
        </authorList>
    </citation>
    <scope>NUCLEOTIDE SEQUENCE [LARGE SCALE GENOMIC DNA]</scope>
    <source>
        <strain evidence="4">A8</strain>
    </source>
</reference>
<dbReference type="PANTHER" id="PTHR38033">
    <property type="entry name" value="MEMBRANE PROTEIN-RELATED"/>
    <property type="match status" value="1"/>
</dbReference>
<evidence type="ECO:0000256" key="1">
    <source>
        <dbReference type="SAM" id="MobiDB-lite"/>
    </source>
</evidence>
<dbReference type="InterPro" id="IPR017732">
    <property type="entry name" value="T4/T6SS_DotU"/>
</dbReference>
<evidence type="ECO:0000313" key="5">
    <source>
        <dbReference type="Proteomes" id="UP000192491"/>
    </source>
</evidence>
<keyword evidence="2" id="KW-1133">Transmembrane helix</keyword>
<keyword evidence="2" id="KW-0472">Membrane</keyword>
<evidence type="ECO:0000256" key="2">
    <source>
        <dbReference type="SAM" id="Phobius"/>
    </source>
</evidence>
<dbReference type="PANTHER" id="PTHR38033:SF1">
    <property type="entry name" value="DOTU FAMILY TYPE IV_VI SECRETION SYSTEM PROTEIN"/>
    <property type="match status" value="1"/>
</dbReference>
<dbReference type="EMBL" id="MTEJ01000436">
    <property type="protein sequence ID" value="OQX03023.1"/>
    <property type="molecule type" value="Genomic_DNA"/>
</dbReference>
<dbReference type="AlphaFoldDB" id="A0A1Y1QDM3"/>
<evidence type="ECO:0000313" key="4">
    <source>
        <dbReference type="EMBL" id="OQX03023.1"/>
    </source>
</evidence>
<gene>
    <name evidence="4" type="ORF">BWK73_40820</name>
</gene>
<feature type="transmembrane region" description="Helical" evidence="2">
    <location>
        <begin position="240"/>
        <end position="257"/>
    </location>
</feature>
<proteinExistence type="predicted"/>
<dbReference type="NCBIfam" id="TIGR03349">
    <property type="entry name" value="IV_VI_DotU"/>
    <property type="match status" value="1"/>
</dbReference>
<evidence type="ECO:0000259" key="3">
    <source>
        <dbReference type="Pfam" id="PF09850"/>
    </source>
</evidence>
<dbReference type="Proteomes" id="UP000192491">
    <property type="component" value="Unassembled WGS sequence"/>
</dbReference>
<dbReference type="Gene3D" id="1.25.40.590">
    <property type="entry name" value="Type IV / VI secretion system, DotU"/>
    <property type="match status" value="1"/>
</dbReference>
<sequence>MMDGNSLNVNDNIENKDAAFFDSKQGQGGASPDNAPLPSHRSFPDFPLRGDHVNPLADVCGTLIALVLHLRDVEVYEEEGVAALHKQVTESISAVSTELHEAAAYEPAIILSCTYCLCTFIDEAVLDKEWGRNSLWAKDSQLSLFHGETYGGEKFYHILDKLQTDTERYWDLIVLLYLFLCLGYRGQYGSDPNGERLREKLIRKLCAQMQQHYPEPTQLNDPTRYIVDRDFKVETLIPTWLIYGITAITLWLVYQYFDNALDTSTHHIIEQIQTFQSR</sequence>
<comment type="caution">
    <text evidence="4">The sequence shown here is derived from an EMBL/GenBank/DDBJ whole genome shotgun (WGS) entry which is preliminary data.</text>
</comment>
<protein>
    <recommendedName>
        <fullName evidence="3">Type IV / VI secretion system DotU domain-containing protein</fullName>
    </recommendedName>
</protein>
<feature type="domain" description="Type IV / VI secretion system DotU" evidence="3">
    <location>
        <begin position="55"/>
        <end position="257"/>
    </location>
</feature>
<dbReference type="Pfam" id="PF09850">
    <property type="entry name" value="DotU"/>
    <property type="match status" value="1"/>
</dbReference>
<organism evidence="4 5">
    <name type="scientific">Thiothrix lacustris</name>
    <dbReference type="NCBI Taxonomy" id="525917"/>
    <lineage>
        <taxon>Bacteria</taxon>
        <taxon>Pseudomonadati</taxon>
        <taxon>Pseudomonadota</taxon>
        <taxon>Gammaproteobacteria</taxon>
        <taxon>Thiotrichales</taxon>
        <taxon>Thiotrichaceae</taxon>
        <taxon>Thiothrix</taxon>
    </lineage>
</organism>
<feature type="region of interest" description="Disordered" evidence="1">
    <location>
        <begin position="22"/>
        <end position="41"/>
    </location>
</feature>
<accession>A0A1Y1QDM3</accession>
<dbReference type="NCBIfam" id="NF038228">
    <property type="entry name" value="IcmH_DotU_IVB"/>
    <property type="match status" value="1"/>
</dbReference>
<name>A0A1Y1QDM3_9GAMM</name>